<protein>
    <recommendedName>
        <fullName evidence="4">Immunoglobulin domain-containing protein</fullName>
    </recommendedName>
</protein>
<evidence type="ECO:0000313" key="6">
    <source>
        <dbReference type="Proteomes" id="UP000694620"/>
    </source>
</evidence>
<sequence>AATAALQDRISGTTELQPDRAEQLVAVGGDIMVSCRYDRRMFVFNKKYWCQGESRHNCVILISTEGQTQVKQGRFSALDNRQGLFLVRMEQIILSDAGVYWCAIDKMYADIMSAVRVTVQGTLHFVILLRGYTRLGDMALSDLSEGANRRPTNSGLLLLSLCNSRHL</sequence>
<dbReference type="PANTHER" id="PTHR11860">
    <property type="entry name" value="POLYMERIC-IMMUNOGLOBULIN RECEPTOR"/>
    <property type="match status" value="1"/>
</dbReference>
<dbReference type="PANTHER" id="PTHR11860:SF96">
    <property type="match status" value="1"/>
</dbReference>
<keyword evidence="3" id="KW-0472">Membrane</keyword>
<dbReference type="Pfam" id="PF07686">
    <property type="entry name" value="V-set"/>
    <property type="match status" value="1"/>
</dbReference>
<dbReference type="InterPro" id="IPR003599">
    <property type="entry name" value="Ig_sub"/>
</dbReference>
<reference evidence="5" key="1">
    <citation type="submission" date="2021-06" db="EMBL/GenBank/DDBJ databases">
        <authorList>
            <consortium name="Wellcome Sanger Institute Data Sharing"/>
        </authorList>
    </citation>
    <scope>NUCLEOTIDE SEQUENCE [LARGE SCALE GENOMIC DNA]</scope>
</reference>
<dbReference type="GeneTree" id="ENSGT01130000282295"/>
<dbReference type="Gene3D" id="2.60.40.10">
    <property type="entry name" value="Immunoglobulins"/>
    <property type="match status" value="1"/>
</dbReference>
<keyword evidence="6" id="KW-1185">Reference proteome</keyword>
<dbReference type="SMART" id="SM00409">
    <property type="entry name" value="IG"/>
    <property type="match status" value="1"/>
</dbReference>
<dbReference type="Ensembl" id="ENSECRT00000019138.1">
    <property type="protein sequence ID" value="ENSECRP00000018759.1"/>
    <property type="gene ID" value="ENSECRG00000012536.1"/>
</dbReference>
<evidence type="ECO:0000256" key="3">
    <source>
        <dbReference type="ARBA" id="ARBA00023136"/>
    </source>
</evidence>
<accession>A0A8C4SL35</accession>
<dbReference type="InterPro" id="IPR036179">
    <property type="entry name" value="Ig-like_dom_sf"/>
</dbReference>
<proteinExistence type="predicted"/>
<dbReference type="GO" id="GO:0004888">
    <property type="term" value="F:transmembrane signaling receptor activity"/>
    <property type="evidence" value="ECO:0007669"/>
    <property type="project" value="TreeGrafter"/>
</dbReference>
<reference evidence="5" key="2">
    <citation type="submission" date="2025-08" db="UniProtKB">
        <authorList>
            <consortium name="Ensembl"/>
        </authorList>
    </citation>
    <scope>IDENTIFICATION</scope>
</reference>
<name>A0A8C4SL35_ERPCA</name>
<dbReference type="Proteomes" id="UP000694620">
    <property type="component" value="Chromosome 3"/>
</dbReference>
<dbReference type="AlphaFoldDB" id="A0A8C4SL35"/>
<dbReference type="InterPro" id="IPR013783">
    <property type="entry name" value="Ig-like_fold"/>
</dbReference>
<reference evidence="5" key="3">
    <citation type="submission" date="2025-09" db="UniProtKB">
        <authorList>
            <consortium name="Ensembl"/>
        </authorList>
    </citation>
    <scope>IDENTIFICATION</scope>
</reference>
<evidence type="ECO:0000256" key="1">
    <source>
        <dbReference type="ARBA" id="ARBA00004370"/>
    </source>
</evidence>
<evidence type="ECO:0000259" key="4">
    <source>
        <dbReference type="SMART" id="SM00409"/>
    </source>
</evidence>
<evidence type="ECO:0000313" key="5">
    <source>
        <dbReference type="Ensembl" id="ENSECRP00000018759.1"/>
    </source>
</evidence>
<dbReference type="InterPro" id="IPR050671">
    <property type="entry name" value="CD300_family_receptors"/>
</dbReference>
<keyword evidence="2" id="KW-0812">Transmembrane</keyword>
<dbReference type="GO" id="GO:0005886">
    <property type="term" value="C:plasma membrane"/>
    <property type="evidence" value="ECO:0007669"/>
    <property type="project" value="TreeGrafter"/>
</dbReference>
<evidence type="ECO:0000256" key="2">
    <source>
        <dbReference type="ARBA" id="ARBA00022692"/>
    </source>
</evidence>
<dbReference type="SUPFAM" id="SSF48726">
    <property type="entry name" value="Immunoglobulin"/>
    <property type="match status" value="1"/>
</dbReference>
<organism evidence="5 6">
    <name type="scientific">Erpetoichthys calabaricus</name>
    <name type="common">Rope fish</name>
    <name type="synonym">Calamoichthys calabaricus</name>
    <dbReference type="NCBI Taxonomy" id="27687"/>
    <lineage>
        <taxon>Eukaryota</taxon>
        <taxon>Metazoa</taxon>
        <taxon>Chordata</taxon>
        <taxon>Craniata</taxon>
        <taxon>Vertebrata</taxon>
        <taxon>Euteleostomi</taxon>
        <taxon>Actinopterygii</taxon>
        <taxon>Polypteriformes</taxon>
        <taxon>Polypteridae</taxon>
        <taxon>Erpetoichthys</taxon>
    </lineage>
</organism>
<comment type="subcellular location">
    <subcellularLocation>
        <location evidence="1">Membrane</location>
    </subcellularLocation>
</comment>
<dbReference type="InterPro" id="IPR013106">
    <property type="entry name" value="Ig_V-set"/>
</dbReference>
<feature type="domain" description="Immunoglobulin" evidence="4">
    <location>
        <begin position="20"/>
        <end position="120"/>
    </location>
</feature>